<comment type="caution">
    <text evidence="1">The sequence shown here is derived from an EMBL/GenBank/DDBJ whole genome shotgun (WGS) entry which is preliminary data.</text>
</comment>
<organism evidence="1 2">
    <name type="scientific">Cohnella endophytica</name>
    <dbReference type="NCBI Taxonomy" id="2419778"/>
    <lineage>
        <taxon>Bacteria</taxon>
        <taxon>Bacillati</taxon>
        <taxon>Bacillota</taxon>
        <taxon>Bacilli</taxon>
        <taxon>Bacillales</taxon>
        <taxon>Paenibacillaceae</taxon>
        <taxon>Cohnella</taxon>
    </lineage>
</organism>
<dbReference type="SUPFAM" id="SSF53850">
    <property type="entry name" value="Periplasmic binding protein-like II"/>
    <property type="match status" value="1"/>
</dbReference>
<proteinExistence type="predicted"/>
<dbReference type="InterPro" id="IPR050490">
    <property type="entry name" value="Bact_solute-bd_prot1"/>
</dbReference>
<dbReference type="Gene3D" id="3.40.190.10">
    <property type="entry name" value="Periplasmic binding protein-like II"/>
    <property type="match status" value="2"/>
</dbReference>
<name>A0A494XZI1_9BACL</name>
<sequence length="452" mass="50528">MRQAVRHSGIVIRTALRACVGAILIACLVPLLGCNANGDATNTKLPGEIPDSAQPVTLTLMANQDWTVRPILTKAIELYENQSGNRIEMQALPIDTVDTLISRRVAIGEITDIVMHFGGTALSDLRPERNFVDMSGEAWASDLTDEVRPRLMKDGKLYGLPLWEASTSGTLYNKRIFEKLGLKVPESQDEFFAICEKLKQAGIVPVYLASKDIWPLLPQYGFDYAAERTPGLVDALNTNKVNMADVSAVRDVVDWYRTMYVRGYFGNDSANNNWDGLPAALHSGEYAMVMSWDVYLYSDLEAKYPGMAQDFGLMPLFVGGSEAKLYEGPNAAMMMVNKNGKHVKEAIDFIRFLAQPDVLNEIYRGMKTGTYFRSVTTNEPTPQYLENKTNIDRLTYPSVTPFIVGYSQSEMGKWVQQAMTGAITTREALSRMDEFRKQVALDRGIPEFHRPQ</sequence>
<protein>
    <submittedName>
        <fullName evidence="1">Extracellular solute-binding protein</fullName>
    </submittedName>
</protein>
<dbReference type="Pfam" id="PF01547">
    <property type="entry name" value="SBP_bac_1"/>
    <property type="match status" value="1"/>
</dbReference>
<evidence type="ECO:0000313" key="1">
    <source>
        <dbReference type="EMBL" id="RKP54449.1"/>
    </source>
</evidence>
<dbReference type="PANTHER" id="PTHR43649">
    <property type="entry name" value="ARABINOSE-BINDING PROTEIN-RELATED"/>
    <property type="match status" value="1"/>
</dbReference>
<gene>
    <name evidence="1" type="ORF">D7Z26_13960</name>
</gene>
<reference evidence="1 2" key="1">
    <citation type="submission" date="2018-10" db="EMBL/GenBank/DDBJ databases">
        <title>Cohnella sp. M2MS4P-1, whole genome shotgun sequence.</title>
        <authorList>
            <person name="Tuo L."/>
        </authorList>
    </citation>
    <scope>NUCLEOTIDE SEQUENCE [LARGE SCALE GENOMIC DNA]</scope>
    <source>
        <strain evidence="1 2">M2MS4P-1</strain>
    </source>
</reference>
<accession>A0A494XZI1</accession>
<dbReference type="Proteomes" id="UP000282076">
    <property type="component" value="Unassembled WGS sequence"/>
</dbReference>
<dbReference type="OrthoDB" id="9798191at2"/>
<dbReference type="RefSeq" id="WP_120977554.1">
    <property type="nucleotide sequence ID" value="NZ_RBZM01000005.1"/>
</dbReference>
<keyword evidence="2" id="KW-1185">Reference proteome</keyword>
<dbReference type="EMBL" id="RBZM01000005">
    <property type="protein sequence ID" value="RKP54449.1"/>
    <property type="molecule type" value="Genomic_DNA"/>
</dbReference>
<dbReference type="InterPro" id="IPR006059">
    <property type="entry name" value="SBP"/>
</dbReference>
<dbReference type="AlphaFoldDB" id="A0A494XZI1"/>
<evidence type="ECO:0000313" key="2">
    <source>
        <dbReference type="Proteomes" id="UP000282076"/>
    </source>
</evidence>